<accession>A0A542ZFR3</accession>
<feature type="region of interest" description="Disordered" evidence="1">
    <location>
        <begin position="1"/>
        <end position="20"/>
    </location>
</feature>
<gene>
    <name evidence="2" type="ORF">FB474_0476</name>
</gene>
<sequence length="246" mass="25993">MTTSYAGRHRGNTPCRRTSTQGTVFGRPLVFNQALRRPLVSSGAALATIAATAAGYASANDHATTRTSFTVSPEAVAQATELSDTQIDNNAYLASARQAANTQRAAIEGKAAAAARARAEAAAQARAEAAARAAREKQRQALLAQANADPRALAKLMLGQFGWGQDQFGCLDSLWTKESNWNVHAVNAGSGAYGIAQALPGSKMASVGSDWQTNAATQIKWGLQYIQSRYGSPCSAWGHSQAMNWY</sequence>
<dbReference type="SUPFAM" id="SSF53955">
    <property type="entry name" value="Lysozyme-like"/>
    <property type="match status" value="1"/>
</dbReference>
<dbReference type="InterPro" id="IPR023346">
    <property type="entry name" value="Lysozyme-like_dom_sf"/>
</dbReference>
<evidence type="ECO:0000313" key="3">
    <source>
        <dbReference type="Proteomes" id="UP000319514"/>
    </source>
</evidence>
<organism evidence="2 3">
    <name type="scientific">Oryzihumus leptocrescens</name>
    <dbReference type="NCBI Taxonomy" id="297536"/>
    <lineage>
        <taxon>Bacteria</taxon>
        <taxon>Bacillati</taxon>
        <taxon>Actinomycetota</taxon>
        <taxon>Actinomycetes</taxon>
        <taxon>Micrococcales</taxon>
        <taxon>Intrasporangiaceae</taxon>
        <taxon>Oryzihumus</taxon>
    </lineage>
</organism>
<dbReference type="AlphaFoldDB" id="A0A542ZFR3"/>
<reference evidence="2 3" key="1">
    <citation type="submission" date="2019-06" db="EMBL/GenBank/DDBJ databases">
        <title>Sequencing the genomes of 1000 actinobacteria strains.</title>
        <authorList>
            <person name="Klenk H.-P."/>
        </authorList>
    </citation>
    <scope>NUCLEOTIDE SEQUENCE [LARGE SCALE GENOMIC DNA]</scope>
    <source>
        <strain evidence="2 3">DSM 18082</strain>
    </source>
</reference>
<dbReference type="EMBL" id="VFOQ01000001">
    <property type="protein sequence ID" value="TQL59129.1"/>
    <property type="molecule type" value="Genomic_DNA"/>
</dbReference>
<keyword evidence="3" id="KW-1185">Reference proteome</keyword>
<evidence type="ECO:0000256" key="1">
    <source>
        <dbReference type="SAM" id="MobiDB-lite"/>
    </source>
</evidence>
<protein>
    <recommendedName>
        <fullName evidence="4">Transglycosylase-like protein with SLT domain</fullName>
    </recommendedName>
</protein>
<dbReference type="Proteomes" id="UP000319514">
    <property type="component" value="Unassembled WGS sequence"/>
</dbReference>
<dbReference type="RefSeq" id="WP_343967347.1">
    <property type="nucleotide sequence ID" value="NZ_BAAAKX010000009.1"/>
</dbReference>
<evidence type="ECO:0000313" key="2">
    <source>
        <dbReference type="EMBL" id="TQL59129.1"/>
    </source>
</evidence>
<evidence type="ECO:0008006" key="4">
    <source>
        <dbReference type="Google" id="ProtNLM"/>
    </source>
</evidence>
<name>A0A542ZFR3_9MICO</name>
<comment type="caution">
    <text evidence="2">The sequence shown here is derived from an EMBL/GenBank/DDBJ whole genome shotgun (WGS) entry which is preliminary data.</text>
</comment>
<proteinExistence type="predicted"/>